<accession>A0A0D8J545</accession>
<dbReference type="Pfam" id="PF03602">
    <property type="entry name" value="Cons_hypoth95"/>
    <property type="match status" value="1"/>
</dbReference>
<keyword evidence="4" id="KW-1185">Reference proteome</keyword>
<dbReference type="AlphaFoldDB" id="A0A0D8J545"/>
<protein>
    <submittedName>
        <fullName evidence="3">Methyltransferase</fullName>
    </submittedName>
</protein>
<dbReference type="PROSITE" id="PS00092">
    <property type="entry name" value="N6_MTASE"/>
    <property type="match status" value="1"/>
</dbReference>
<reference evidence="3 4" key="1">
    <citation type="submission" date="2014-09" db="EMBL/GenBank/DDBJ databases">
        <title>Draft Genome Sequence of Draconibacterium sp. JN14CK-3.</title>
        <authorList>
            <person name="Dong C."/>
            <person name="Lai Q."/>
            <person name="Shao Z."/>
        </authorList>
    </citation>
    <scope>NUCLEOTIDE SEQUENCE [LARGE SCALE GENOMIC DNA]</scope>
    <source>
        <strain evidence="3 4">JN14CK-3</strain>
    </source>
</reference>
<dbReference type="NCBIfam" id="TIGR00095">
    <property type="entry name" value="16S rRNA (guanine(966)-N(2))-methyltransferase RsmD"/>
    <property type="match status" value="1"/>
</dbReference>
<dbReference type="STRING" id="1544798.LH29_22360"/>
<dbReference type="InterPro" id="IPR004398">
    <property type="entry name" value="RNA_MeTrfase_RsmD"/>
</dbReference>
<evidence type="ECO:0000256" key="2">
    <source>
        <dbReference type="ARBA" id="ARBA00022679"/>
    </source>
</evidence>
<dbReference type="InterPro" id="IPR002052">
    <property type="entry name" value="DNA_methylase_N6_adenine_CS"/>
</dbReference>
<dbReference type="GO" id="GO:0008168">
    <property type="term" value="F:methyltransferase activity"/>
    <property type="evidence" value="ECO:0007669"/>
    <property type="project" value="UniProtKB-KW"/>
</dbReference>
<name>A0A0D8J545_9BACT</name>
<dbReference type="PANTHER" id="PTHR43542:SF1">
    <property type="entry name" value="METHYLTRANSFERASE"/>
    <property type="match status" value="1"/>
</dbReference>
<organism evidence="3 4">
    <name type="scientific">Draconibacterium sediminis</name>
    <dbReference type="NCBI Taxonomy" id="1544798"/>
    <lineage>
        <taxon>Bacteria</taxon>
        <taxon>Pseudomonadati</taxon>
        <taxon>Bacteroidota</taxon>
        <taxon>Bacteroidia</taxon>
        <taxon>Marinilabiliales</taxon>
        <taxon>Prolixibacteraceae</taxon>
        <taxon>Draconibacterium</taxon>
    </lineage>
</organism>
<evidence type="ECO:0000313" key="4">
    <source>
        <dbReference type="Proteomes" id="UP000032544"/>
    </source>
</evidence>
<gene>
    <name evidence="3" type="ORF">LH29_22360</name>
</gene>
<dbReference type="InterPro" id="IPR029063">
    <property type="entry name" value="SAM-dependent_MTases_sf"/>
</dbReference>
<dbReference type="OrthoDB" id="9803017at2"/>
<comment type="caution">
    <text evidence="3">The sequence shown here is derived from an EMBL/GenBank/DDBJ whole genome shotgun (WGS) entry which is preliminary data.</text>
</comment>
<dbReference type="Proteomes" id="UP000032544">
    <property type="component" value="Unassembled WGS sequence"/>
</dbReference>
<dbReference type="CDD" id="cd02440">
    <property type="entry name" value="AdoMet_MTases"/>
    <property type="match status" value="1"/>
</dbReference>
<dbReference type="EMBL" id="JRHC01000007">
    <property type="protein sequence ID" value="KJF42027.1"/>
    <property type="molecule type" value="Genomic_DNA"/>
</dbReference>
<keyword evidence="1 3" id="KW-0489">Methyltransferase</keyword>
<evidence type="ECO:0000256" key="1">
    <source>
        <dbReference type="ARBA" id="ARBA00022603"/>
    </source>
</evidence>
<evidence type="ECO:0000313" key="3">
    <source>
        <dbReference type="EMBL" id="KJF42027.1"/>
    </source>
</evidence>
<dbReference type="PANTHER" id="PTHR43542">
    <property type="entry name" value="METHYLTRANSFERASE"/>
    <property type="match status" value="1"/>
</dbReference>
<dbReference type="Gene3D" id="3.40.50.150">
    <property type="entry name" value="Vaccinia Virus protein VP39"/>
    <property type="match status" value="1"/>
</dbReference>
<dbReference type="GO" id="GO:0031167">
    <property type="term" value="P:rRNA methylation"/>
    <property type="evidence" value="ECO:0007669"/>
    <property type="project" value="InterPro"/>
</dbReference>
<dbReference type="GO" id="GO:0003676">
    <property type="term" value="F:nucleic acid binding"/>
    <property type="evidence" value="ECO:0007669"/>
    <property type="project" value="InterPro"/>
</dbReference>
<dbReference type="RefSeq" id="WP_045033356.1">
    <property type="nucleotide sequence ID" value="NZ_JRHC01000007.1"/>
</dbReference>
<dbReference type="PATRIC" id="fig|1544798.3.peg.4652"/>
<dbReference type="PIRSF" id="PIRSF004553">
    <property type="entry name" value="CHP00095"/>
    <property type="match status" value="1"/>
</dbReference>
<keyword evidence="2 3" id="KW-0808">Transferase</keyword>
<proteinExistence type="predicted"/>
<sequence>MRIIGGEFKGRIFHPGKKFKARPTTDIAKEGLFNILENRYEFSNKNILDLFSGTGSMGYEFLSRGCLSATLVETHFPHYKFILEVIDALKISNAKVFKADAFKFVQKTPDSFNIIFADPPFDHPKFKEVPDAVLNTDILAPDGLFILEHPKEFDFSSHTCFKELRTYGKVNFSFFEK</sequence>
<dbReference type="SUPFAM" id="SSF53335">
    <property type="entry name" value="S-adenosyl-L-methionine-dependent methyltransferases"/>
    <property type="match status" value="1"/>
</dbReference>